<comment type="caution">
    <text evidence="3">The sequence shown here is derived from an EMBL/GenBank/DDBJ whole genome shotgun (WGS) entry which is preliminary data.</text>
</comment>
<evidence type="ECO:0000313" key="3">
    <source>
        <dbReference type="EMBL" id="PNH12752.1"/>
    </source>
</evidence>
<dbReference type="InterPro" id="IPR002048">
    <property type="entry name" value="EF_hand_dom"/>
</dbReference>
<dbReference type="InterPro" id="IPR018247">
    <property type="entry name" value="EF_Hand_1_Ca_BS"/>
</dbReference>
<evidence type="ECO:0000313" key="4">
    <source>
        <dbReference type="Proteomes" id="UP000236333"/>
    </source>
</evidence>
<dbReference type="CDD" id="cd00051">
    <property type="entry name" value="EFh"/>
    <property type="match status" value="1"/>
</dbReference>
<dbReference type="GO" id="GO:0005509">
    <property type="term" value="F:calcium ion binding"/>
    <property type="evidence" value="ECO:0007669"/>
    <property type="project" value="InterPro"/>
</dbReference>
<sequence length="142" mass="16221">MLELMEALQQENNLVALAAFRTIDLNKDGVLTFNEYLRRLFPHATEREFAAMQEWAFPTKPVAVQEPTFEPTSEQLEEIRKMFSMYDSNHNAKIEMTELLSLSERCGFSQADIASLFKASDKDANGSISLAEFVELMKVSYI</sequence>
<gene>
    <name evidence="3" type="ORF">TSOC_000248</name>
</gene>
<evidence type="ECO:0000256" key="1">
    <source>
        <dbReference type="ARBA" id="ARBA00022837"/>
    </source>
</evidence>
<dbReference type="Pfam" id="PF13499">
    <property type="entry name" value="EF-hand_7"/>
    <property type="match status" value="1"/>
</dbReference>
<accession>A0A2J8AJP9</accession>
<evidence type="ECO:0000259" key="2">
    <source>
        <dbReference type="PROSITE" id="PS50222"/>
    </source>
</evidence>
<dbReference type="SMART" id="SM00054">
    <property type="entry name" value="EFh"/>
    <property type="match status" value="3"/>
</dbReference>
<dbReference type="EMBL" id="PGGS01000004">
    <property type="protein sequence ID" value="PNH12752.1"/>
    <property type="molecule type" value="Genomic_DNA"/>
</dbReference>
<proteinExistence type="predicted"/>
<protein>
    <submittedName>
        <fullName evidence="3">Calcium-binding allergen Ole e 8</fullName>
    </submittedName>
</protein>
<dbReference type="PROSITE" id="PS50222">
    <property type="entry name" value="EF_HAND_2"/>
    <property type="match status" value="3"/>
</dbReference>
<keyword evidence="4" id="KW-1185">Reference proteome</keyword>
<organism evidence="3 4">
    <name type="scientific">Tetrabaena socialis</name>
    <dbReference type="NCBI Taxonomy" id="47790"/>
    <lineage>
        <taxon>Eukaryota</taxon>
        <taxon>Viridiplantae</taxon>
        <taxon>Chlorophyta</taxon>
        <taxon>core chlorophytes</taxon>
        <taxon>Chlorophyceae</taxon>
        <taxon>CS clade</taxon>
        <taxon>Chlamydomonadales</taxon>
        <taxon>Tetrabaenaceae</taxon>
        <taxon>Tetrabaena</taxon>
    </lineage>
</organism>
<feature type="domain" description="EF-hand" evidence="2">
    <location>
        <begin position="111"/>
        <end position="142"/>
    </location>
</feature>
<dbReference type="AlphaFoldDB" id="A0A2J8AJP9"/>
<dbReference type="OrthoDB" id="26525at2759"/>
<dbReference type="InterPro" id="IPR011992">
    <property type="entry name" value="EF-hand-dom_pair"/>
</dbReference>
<dbReference type="Pfam" id="PF13202">
    <property type="entry name" value="EF-hand_5"/>
    <property type="match status" value="1"/>
</dbReference>
<name>A0A2J8AJP9_9CHLO</name>
<dbReference type="Gene3D" id="1.10.238.10">
    <property type="entry name" value="EF-hand"/>
    <property type="match status" value="1"/>
</dbReference>
<feature type="domain" description="EF-hand" evidence="2">
    <location>
        <begin position="74"/>
        <end position="109"/>
    </location>
</feature>
<dbReference type="PROSITE" id="PS00018">
    <property type="entry name" value="EF_HAND_1"/>
    <property type="match status" value="2"/>
</dbReference>
<reference evidence="3 4" key="1">
    <citation type="journal article" date="2017" name="Mol. Biol. Evol.">
        <title>The 4-celled Tetrabaena socialis nuclear genome reveals the essential components for genetic control of cell number at the origin of multicellularity in the volvocine lineage.</title>
        <authorList>
            <person name="Featherston J."/>
            <person name="Arakaki Y."/>
            <person name="Hanschen E.R."/>
            <person name="Ferris P.J."/>
            <person name="Michod R.E."/>
            <person name="Olson B.J.S.C."/>
            <person name="Nozaki H."/>
            <person name="Durand P.M."/>
        </authorList>
    </citation>
    <scope>NUCLEOTIDE SEQUENCE [LARGE SCALE GENOMIC DNA]</scope>
    <source>
        <strain evidence="3 4">NIES-571</strain>
    </source>
</reference>
<feature type="domain" description="EF-hand" evidence="2">
    <location>
        <begin position="11"/>
        <end position="46"/>
    </location>
</feature>
<dbReference type="Proteomes" id="UP000236333">
    <property type="component" value="Unassembled WGS sequence"/>
</dbReference>
<dbReference type="SUPFAM" id="SSF47473">
    <property type="entry name" value="EF-hand"/>
    <property type="match status" value="1"/>
</dbReference>
<keyword evidence="1" id="KW-0106">Calcium</keyword>